<reference evidence="1" key="1">
    <citation type="submission" date="2023-04" db="EMBL/GenBank/DDBJ databases">
        <authorList>
            <consortium name="ELIXIR-Norway"/>
        </authorList>
    </citation>
    <scope>NUCLEOTIDE SEQUENCE [LARGE SCALE GENOMIC DNA]</scope>
</reference>
<dbReference type="Proteomes" id="UP001176941">
    <property type="component" value="Chromosome 21"/>
</dbReference>
<evidence type="ECO:0000313" key="2">
    <source>
        <dbReference type="Proteomes" id="UP001176941"/>
    </source>
</evidence>
<keyword evidence="2" id="KW-1185">Reference proteome</keyword>
<organism evidence="1 2">
    <name type="scientific">Rangifer tarandus platyrhynchus</name>
    <name type="common">Svalbard reindeer</name>
    <dbReference type="NCBI Taxonomy" id="3082113"/>
    <lineage>
        <taxon>Eukaryota</taxon>
        <taxon>Metazoa</taxon>
        <taxon>Chordata</taxon>
        <taxon>Craniata</taxon>
        <taxon>Vertebrata</taxon>
        <taxon>Euteleostomi</taxon>
        <taxon>Mammalia</taxon>
        <taxon>Eutheria</taxon>
        <taxon>Laurasiatheria</taxon>
        <taxon>Artiodactyla</taxon>
        <taxon>Ruminantia</taxon>
        <taxon>Pecora</taxon>
        <taxon>Cervidae</taxon>
        <taxon>Odocoileinae</taxon>
        <taxon>Rangifer</taxon>
    </lineage>
</organism>
<dbReference type="EMBL" id="OX459957">
    <property type="protein sequence ID" value="CAI9163290.1"/>
    <property type="molecule type" value="Genomic_DNA"/>
</dbReference>
<sequence>MNLGVGREWEAALPGREFAQWRPLPISKSCPGLLPTHTKRLGCVAEGLVFRAREFKTVRKVPAPTPDLNLEIRTSGFFHLDLISSTAAMPTLAWAVWLSQCLALLVPQSCSPTPLPHKWGGFC</sequence>
<name>A0ABN8YNY5_RANTA</name>
<evidence type="ECO:0000313" key="1">
    <source>
        <dbReference type="EMBL" id="CAI9163290.1"/>
    </source>
</evidence>
<protein>
    <submittedName>
        <fullName evidence="1">Uncharacterized protein</fullName>
    </submittedName>
</protein>
<proteinExistence type="predicted"/>
<accession>A0ABN8YNY5</accession>
<gene>
    <name evidence="1" type="ORF">MRATA1EN1_LOCUS12252</name>
</gene>